<dbReference type="Pfam" id="PF01826">
    <property type="entry name" value="TIL"/>
    <property type="match status" value="3"/>
</dbReference>
<keyword evidence="3" id="KW-1015">Disulfide bond</keyword>
<accession>A0A3P7IJH8</accession>
<dbReference type="EMBL" id="UYYB01001265">
    <property type="protein sequence ID" value="VDM65724.1"/>
    <property type="molecule type" value="Genomic_DNA"/>
</dbReference>
<dbReference type="InterPro" id="IPR005018">
    <property type="entry name" value="DOMON_domain"/>
</dbReference>
<dbReference type="InterPro" id="IPR002919">
    <property type="entry name" value="TIL_dom"/>
</dbReference>
<dbReference type="SUPFAM" id="SSF57567">
    <property type="entry name" value="Serine protease inhibitors"/>
    <property type="match status" value="3"/>
</dbReference>
<dbReference type="OrthoDB" id="5849344at2759"/>
<keyword evidence="6" id="KW-1185">Reference proteome</keyword>
<reference evidence="5 6" key="1">
    <citation type="submission" date="2018-11" db="EMBL/GenBank/DDBJ databases">
        <authorList>
            <consortium name="Pathogen Informatics"/>
        </authorList>
    </citation>
    <scope>NUCLEOTIDE SEQUENCE [LARGE SCALE GENOMIC DNA]</scope>
</reference>
<gene>
    <name evidence="5" type="ORF">SVUK_LOCUS722</name>
</gene>
<organism evidence="5 6">
    <name type="scientific">Strongylus vulgaris</name>
    <name type="common">Blood worm</name>
    <dbReference type="NCBI Taxonomy" id="40348"/>
    <lineage>
        <taxon>Eukaryota</taxon>
        <taxon>Metazoa</taxon>
        <taxon>Ecdysozoa</taxon>
        <taxon>Nematoda</taxon>
        <taxon>Chromadorea</taxon>
        <taxon>Rhabditida</taxon>
        <taxon>Rhabditina</taxon>
        <taxon>Rhabditomorpha</taxon>
        <taxon>Strongyloidea</taxon>
        <taxon>Strongylidae</taxon>
        <taxon>Strongylus</taxon>
    </lineage>
</organism>
<dbReference type="AlphaFoldDB" id="A0A3P7IJH8"/>
<name>A0A3P7IJH8_STRVU</name>
<dbReference type="PROSITE" id="PS50836">
    <property type="entry name" value="DOMON"/>
    <property type="match status" value="1"/>
</dbReference>
<proteinExistence type="predicted"/>
<dbReference type="GO" id="GO:0004867">
    <property type="term" value="F:serine-type endopeptidase inhibitor activity"/>
    <property type="evidence" value="ECO:0007669"/>
    <property type="project" value="UniProtKB-KW"/>
</dbReference>
<sequence>MPPAVSSNIVQRKIEDLICDPGEECGPNEQWSSCPETSRDCEPSCDWTRFPETIPNCPRSCGTARCICKEGYVRMTNDDEVCVPFEFCDKEAEPSCPTNSTWAKCGTACEPSCSNMYDTAPCPATCEKSACTCADNYVRHEGKCIYWGDCPDIDTHLGETKQTTEVVRTSAVSVDVPVQTAPPTTSTQNPDSLKCAVNETIVECGRVCEPDCVSIFTRADCDKCGTPACACMQGYARNPQGVCVYWGDCPTETSLTTKSTSSTPTTTPKVQKPSKLKVGGDVCYGDFRYPPGCSDCDYKLSWNYMEETDEIEFSLETKLLTDSWTGLGLSKDGSMVSYPTYYIPKCE</sequence>
<keyword evidence="2" id="KW-0722">Serine protease inhibitor</keyword>
<dbReference type="PANTHER" id="PTHR23259">
    <property type="entry name" value="RIDDLE"/>
    <property type="match status" value="1"/>
</dbReference>
<dbReference type="PANTHER" id="PTHR23259:SF82">
    <property type="entry name" value="SERINE PROTEASE INHIBITOR 1 PROTEIN"/>
    <property type="match status" value="1"/>
</dbReference>
<dbReference type="Proteomes" id="UP000270094">
    <property type="component" value="Unassembled WGS sequence"/>
</dbReference>
<evidence type="ECO:0000256" key="3">
    <source>
        <dbReference type="ARBA" id="ARBA00023157"/>
    </source>
</evidence>
<evidence type="ECO:0000256" key="1">
    <source>
        <dbReference type="ARBA" id="ARBA00022690"/>
    </source>
</evidence>
<evidence type="ECO:0000259" key="4">
    <source>
        <dbReference type="PROSITE" id="PS50836"/>
    </source>
</evidence>
<evidence type="ECO:0000256" key="2">
    <source>
        <dbReference type="ARBA" id="ARBA00022900"/>
    </source>
</evidence>
<evidence type="ECO:0000313" key="6">
    <source>
        <dbReference type="Proteomes" id="UP000270094"/>
    </source>
</evidence>
<dbReference type="Gene3D" id="2.10.25.10">
    <property type="entry name" value="Laminin"/>
    <property type="match status" value="3"/>
</dbReference>
<dbReference type="InterPro" id="IPR036084">
    <property type="entry name" value="Ser_inhib-like_sf"/>
</dbReference>
<dbReference type="InterPro" id="IPR051368">
    <property type="entry name" value="SerProtInhib-TIL_Domain"/>
</dbReference>
<keyword evidence="1" id="KW-0646">Protease inhibitor</keyword>
<feature type="domain" description="DOMON" evidence="4">
    <location>
        <begin position="296"/>
        <end position="347"/>
    </location>
</feature>
<dbReference type="Pfam" id="PF03351">
    <property type="entry name" value="DOMON"/>
    <property type="match status" value="1"/>
</dbReference>
<evidence type="ECO:0000313" key="5">
    <source>
        <dbReference type="EMBL" id="VDM65724.1"/>
    </source>
</evidence>
<dbReference type="CDD" id="cd19941">
    <property type="entry name" value="TIL"/>
    <property type="match status" value="3"/>
</dbReference>
<protein>
    <recommendedName>
        <fullName evidence="4">DOMON domain-containing protein</fullName>
    </recommendedName>
</protein>